<evidence type="ECO:0000313" key="2">
    <source>
        <dbReference type="EMBL" id="GAF74680.1"/>
    </source>
</evidence>
<dbReference type="Pfam" id="PF13271">
    <property type="entry name" value="DUF4062"/>
    <property type="match status" value="1"/>
</dbReference>
<feature type="domain" description="DUF4062" evidence="1">
    <location>
        <begin position="5"/>
        <end position="96"/>
    </location>
</feature>
<accession>X0TF48</accession>
<name>X0TF48_9ZZZZ</name>
<dbReference type="InterPro" id="IPR025139">
    <property type="entry name" value="DUF4062"/>
</dbReference>
<protein>
    <recommendedName>
        <fullName evidence="1">DUF4062 domain-containing protein</fullName>
    </recommendedName>
</protein>
<reference evidence="2" key="1">
    <citation type="journal article" date="2014" name="Front. Microbiol.">
        <title>High frequency of phylogenetically diverse reductive dehalogenase-homologous genes in deep subseafloor sedimentary metagenomes.</title>
        <authorList>
            <person name="Kawai M."/>
            <person name="Futagami T."/>
            <person name="Toyoda A."/>
            <person name="Takaki Y."/>
            <person name="Nishi S."/>
            <person name="Hori S."/>
            <person name="Arai W."/>
            <person name="Tsubouchi T."/>
            <person name="Morono Y."/>
            <person name="Uchiyama I."/>
            <person name="Ito T."/>
            <person name="Fujiyama A."/>
            <person name="Inagaki F."/>
            <person name="Takami H."/>
        </authorList>
    </citation>
    <scope>NUCLEOTIDE SEQUENCE</scope>
    <source>
        <strain evidence="2">Expedition CK06-06</strain>
    </source>
</reference>
<feature type="non-terminal residue" evidence="2">
    <location>
        <position position="1"/>
    </location>
</feature>
<proteinExistence type="predicted"/>
<dbReference type="EMBL" id="BARS01008151">
    <property type="protein sequence ID" value="GAF74680.1"/>
    <property type="molecule type" value="Genomic_DNA"/>
</dbReference>
<dbReference type="AlphaFoldDB" id="X0TF48"/>
<sequence>ITHYKIFLASPGGLEEERDEYYDIVNEYSQDILRFKNVKFDPCGYEETLAEYINTQEAINTQFLENCDYFILLIWDRIGTLTESGKSRTELEYMMAVNLLSDTEKPMHDIVVFSKEIEENKLRDEKDRRQLDRAKDFIKRLIEKEKGLIKPFNDLRSFRRLVTQHLTKWVCDHDSKYKEEPERISVMNIEDGTKPTK</sequence>
<gene>
    <name evidence="2" type="ORF">S01H1_15606</name>
</gene>
<organism evidence="2">
    <name type="scientific">marine sediment metagenome</name>
    <dbReference type="NCBI Taxonomy" id="412755"/>
    <lineage>
        <taxon>unclassified sequences</taxon>
        <taxon>metagenomes</taxon>
        <taxon>ecological metagenomes</taxon>
    </lineage>
</organism>
<evidence type="ECO:0000259" key="1">
    <source>
        <dbReference type="Pfam" id="PF13271"/>
    </source>
</evidence>
<comment type="caution">
    <text evidence="2">The sequence shown here is derived from an EMBL/GenBank/DDBJ whole genome shotgun (WGS) entry which is preliminary data.</text>
</comment>